<evidence type="ECO:0000256" key="6">
    <source>
        <dbReference type="ARBA" id="ARBA00022741"/>
    </source>
</evidence>
<evidence type="ECO:0000256" key="5">
    <source>
        <dbReference type="ARBA" id="ARBA00022723"/>
    </source>
</evidence>
<dbReference type="Proteomes" id="UP000199258">
    <property type="component" value="Unassembled WGS sequence"/>
</dbReference>
<evidence type="ECO:0000256" key="7">
    <source>
        <dbReference type="ARBA" id="ARBA00022801"/>
    </source>
</evidence>
<name>A0A1G8N7T9_9MICC</name>
<dbReference type="EMBL" id="FNDT01000022">
    <property type="protein sequence ID" value="SDI76272.1"/>
    <property type="molecule type" value="Genomic_DNA"/>
</dbReference>
<sequence>MNRPTRILVTNDDGISSPGLHALAAELAAGGHDVTVAAPSAESSGSSASIIAVEDEGRIHVEERPIEGLDGVRAFAVPGAPGFISMIAAHGAFGDPPDVVFSGVNRGANVGRAILHSGTVGAALTAGINGGRGMAVSLDTGLDPAELHWKHAARMAAGLLPVLLDHEPGTVLNLNVPNSAGTDQPEYRVATLAEFGIVQTTMAERGHQYIRLSVEDTVGEAEEHSDFTLLAAGFAPVTAITAVTESAVPLLQERLRNLVP</sequence>
<proteinExistence type="inferred from homology"/>
<dbReference type="EC" id="3.1.3.5" evidence="3"/>
<comment type="catalytic activity">
    <reaction evidence="1">
        <text>a ribonucleoside 5'-phosphate + H2O = a ribonucleoside + phosphate</text>
        <dbReference type="Rhea" id="RHEA:12484"/>
        <dbReference type="ChEBI" id="CHEBI:15377"/>
        <dbReference type="ChEBI" id="CHEBI:18254"/>
        <dbReference type="ChEBI" id="CHEBI:43474"/>
        <dbReference type="ChEBI" id="CHEBI:58043"/>
        <dbReference type="EC" id="3.1.3.5"/>
    </reaction>
</comment>
<dbReference type="Pfam" id="PF01975">
    <property type="entry name" value="SurE"/>
    <property type="match status" value="1"/>
</dbReference>
<dbReference type="PANTHER" id="PTHR30457:SF12">
    <property type="entry name" value="5'_3'-NUCLEOTIDASE SURE"/>
    <property type="match status" value="1"/>
</dbReference>
<dbReference type="GO" id="GO:0008253">
    <property type="term" value="F:5'-nucleotidase activity"/>
    <property type="evidence" value="ECO:0007669"/>
    <property type="project" value="UniProtKB-EC"/>
</dbReference>
<dbReference type="GO" id="GO:0008254">
    <property type="term" value="F:3'-nucleotidase activity"/>
    <property type="evidence" value="ECO:0007669"/>
    <property type="project" value="TreeGrafter"/>
</dbReference>
<dbReference type="SUPFAM" id="SSF64167">
    <property type="entry name" value="SurE-like"/>
    <property type="match status" value="1"/>
</dbReference>
<dbReference type="STRING" id="335973.SAMN04488693_12228"/>
<dbReference type="RefSeq" id="WP_090588012.1">
    <property type="nucleotide sequence ID" value="NZ_FNDT01000022.1"/>
</dbReference>
<dbReference type="OrthoDB" id="9780815at2"/>
<evidence type="ECO:0000256" key="1">
    <source>
        <dbReference type="ARBA" id="ARBA00000815"/>
    </source>
</evidence>
<evidence type="ECO:0000256" key="3">
    <source>
        <dbReference type="ARBA" id="ARBA00012643"/>
    </source>
</evidence>
<evidence type="ECO:0000313" key="10">
    <source>
        <dbReference type="Proteomes" id="UP000199258"/>
    </source>
</evidence>
<keyword evidence="6" id="KW-0547">Nucleotide-binding</keyword>
<keyword evidence="4" id="KW-0963">Cytoplasm</keyword>
<dbReference type="GO" id="GO:0004309">
    <property type="term" value="F:exopolyphosphatase activity"/>
    <property type="evidence" value="ECO:0007669"/>
    <property type="project" value="TreeGrafter"/>
</dbReference>
<keyword evidence="7" id="KW-0378">Hydrolase</keyword>
<accession>A0A1G8N7T9</accession>
<dbReference type="Gene3D" id="3.40.1210.10">
    <property type="entry name" value="Survival protein SurE-like phosphatase/nucleotidase"/>
    <property type="match status" value="1"/>
</dbReference>
<evidence type="ECO:0000313" key="9">
    <source>
        <dbReference type="EMBL" id="SDI76272.1"/>
    </source>
</evidence>
<dbReference type="InterPro" id="IPR002828">
    <property type="entry name" value="SurE-like_Pase/nucleotidase"/>
</dbReference>
<protein>
    <recommendedName>
        <fullName evidence="3">5'-nucleotidase</fullName>
        <ecNumber evidence="3">3.1.3.5</ecNumber>
    </recommendedName>
</protein>
<keyword evidence="5" id="KW-0479">Metal-binding</keyword>
<dbReference type="InterPro" id="IPR030048">
    <property type="entry name" value="SurE"/>
</dbReference>
<organism evidence="9 10">
    <name type="scientific">Arthrobacter subterraneus</name>
    <dbReference type="NCBI Taxonomy" id="335973"/>
    <lineage>
        <taxon>Bacteria</taxon>
        <taxon>Bacillati</taxon>
        <taxon>Actinomycetota</taxon>
        <taxon>Actinomycetes</taxon>
        <taxon>Micrococcales</taxon>
        <taxon>Micrococcaceae</taxon>
        <taxon>Arthrobacter</taxon>
    </lineage>
</organism>
<reference evidence="9 10" key="1">
    <citation type="submission" date="2016-10" db="EMBL/GenBank/DDBJ databases">
        <authorList>
            <person name="de Groot N.N."/>
        </authorList>
    </citation>
    <scope>NUCLEOTIDE SEQUENCE [LARGE SCALE GENOMIC DNA]</scope>
    <source>
        <strain evidence="9 10">NP_1H</strain>
    </source>
</reference>
<dbReference type="AlphaFoldDB" id="A0A1G8N7T9"/>
<comment type="similarity">
    <text evidence="2">Belongs to the SurE nucleotidase family.</text>
</comment>
<dbReference type="InterPro" id="IPR036523">
    <property type="entry name" value="SurE-like_sf"/>
</dbReference>
<dbReference type="PANTHER" id="PTHR30457">
    <property type="entry name" value="5'-NUCLEOTIDASE SURE"/>
    <property type="match status" value="1"/>
</dbReference>
<dbReference type="GO" id="GO:0000166">
    <property type="term" value="F:nucleotide binding"/>
    <property type="evidence" value="ECO:0007669"/>
    <property type="project" value="UniProtKB-KW"/>
</dbReference>
<dbReference type="GO" id="GO:0046872">
    <property type="term" value="F:metal ion binding"/>
    <property type="evidence" value="ECO:0007669"/>
    <property type="project" value="UniProtKB-KW"/>
</dbReference>
<evidence type="ECO:0000259" key="8">
    <source>
        <dbReference type="Pfam" id="PF01975"/>
    </source>
</evidence>
<evidence type="ECO:0000256" key="2">
    <source>
        <dbReference type="ARBA" id="ARBA00011062"/>
    </source>
</evidence>
<feature type="domain" description="Survival protein SurE-like phosphatase/nucleotidase" evidence="8">
    <location>
        <begin position="7"/>
        <end position="192"/>
    </location>
</feature>
<gene>
    <name evidence="9" type="ORF">SAMN04488693_12228</name>
</gene>
<evidence type="ECO:0000256" key="4">
    <source>
        <dbReference type="ARBA" id="ARBA00022490"/>
    </source>
</evidence>
<keyword evidence="10" id="KW-1185">Reference proteome</keyword>